<dbReference type="Proteomes" id="UP000018001">
    <property type="component" value="Unassembled WGS sequence"/>
</dbReference>
<dbReference type="HOGENOM" id="CLU_038592_0_0_1"/>
<dbReference type="eggNOG" id="ENOG502SPJ4">
    <property type="taxonomic scope" value="Eukaryota"/>
</dbReference>
<keyword evidence="3" id="KW-1185">Reference proteome</keyword>
<comment type="caution">
    <text evidence="2">The sequence shown here is derived from an EMBL/GenBank/DDBJ whole genome shotgun (WGS) entry which is preliminary data.</text>
</comment>
<evidence type="ECO:0000313" key="2">
    <source>
        <dbReference type="EMBL" id="GAD95356.1"/>
    </source>
</evidence>
<accession>V5G084</accession>
<name>V5G084_BYSSN</name>
<feature type="region of interest" description="Disordered" evidence="1">
    <location>
        <begin position="101"/>
        <end position="121"/>
    </location>
</feature>
<gene>
    <name evidence="2" type="ORF">PVAR5_3998</name>
</gene>
<feature type="region of interest" description="Disordered" evidence="1">
    <location>
        <begin position="289"/>
        <end position="317"/>
    </location>
</feature>
<reference evidence="3" key="1">
    <citation type="journal article" date="2014" name="Genome Announc.">
        <title>Draft genome sequence of the formaldehyde-resistant fungus Byssochlamys spectabilis No. 5 (anamorph Paecilomyces variotii No. 5) (NBRC109023).</title>
        <authorList>
            <person name="Oka T."/>
            <person name="Ekino K."/>
            <person name="Fukuda K."/>
            <person name="Nomura Y."/>
        </authorList>
    </citation>
    <scope>NUCLEOTIDE SEQUENCE [LARGE SCALE GENOMIC DNA]</scope>
    <source>
        <strain evidence="3">No. 5 / NBRC 109023</strain>
    </source>
</reference>
<evidence type="ECO:0000313" key="3">
    <source>
        <dbReference type="Proteomes" id="UP000018001"/>
    </source>
</evidence>
<dbReference type="EMBL" id="BAUL01000122">
    <property type="protein sequence ID" value="GAD95356.1"/>
    <property type="molecule type" value="Genomic_DNA"/>
</dbReference>
<evidence type="ECO:0000256" key="1">
    <source>
        <dbReference type="SAM" id="MobiDB-lite"/>
    </source>
</evidence>
<proteinExistence type="predicted"/>
<feature type="compositionally biased region" description="Basic residues" evidence="1">
    <location>
        <begin position="297"/>
        <end position="307"/>
    </location>
</feature>
<dbReference type="AlphaFoldDB" id="V5G084"/>
<protein>
    <submittedName>
        <fullName evidence="2">Uncharacterized protein</fullName>
    </submittedName>
</protein>
<dbReference type="OrthoDB" id="202825at2759"/>
<organism evidence="2 3">
    <name type="scientific">Byssochlamys spectabilis (strain No. 5 / NBRC 109023)</name>
    <name type="common">Paecilomyces variotii</name>
    <dbReference type="NCBI Taxonomy" id="1356009"/>
    <lineage>
        <taxon>Eukaryota</taxon>
        <taxon>Fungi</taxon>
        <taxon>Dikarya</taxon>
        <taxon>Ascomycota</taxon>
        <taxon>Pezizomycotina</taxon>
        <taxon>Eurotiomycetes</taxon>
        <taxon>Eurotiomycetidae</taxon>
        <taxon>Eurotiales</taxon>
        <taxon>Thermoascaceae</taxon>
        <taxon>Paecilomyces</taxon>
    </lineage>
</organism>
<sequence length="531" mass="58763">MSPKNSSKEAIFAPFQSQLALALAIVKLKPANVDIKDHILKIREHIKPGNDPVRTSLPEKHLDSVAFWQQAYEKSEASQSKLLDRIYELEQRNNALLLKLQPKEQEEKKPQGLGKRKSKANEVVSAPLKRAKTQITTSSVDTAGYKFAAYGDVGGGPRHLDGCTAPFMRQLYALQSALNKKSACGSIVIAAADLCKSAEDALRTVPCETSEPTGRTKTSIQTHHPQPDAISVLSAVRFAYRVIYLALDKVSGANEGTRAAGQVIYHTVSLFECLLELLRRNSKSNVERASIKEASLKKQKTSAKSRPSKGTAKEQGLLKENEDELATLIYTLLCNMMSDLNPSGREHKPLLEGYLFVLLNRIGKVLCVFVFGDLQLMPDLKTDTTKLPLPAGLTGTDIDDTTLKAMKEESRYLIRILERAMPLLVPLYGSSGSSRAIIGKTRKETANNSQRHDVPLPLRAKKKLQNTLLSAVFGNDPLFKDCLKGPKLPGQAELDKLRARESISDKVVPDWFVQEVWALLGWDVLMKKEKN</sequence>
<feature type="compositionally biased region" description="Basic and acidic residues" evidence="1">
    <location>
        <begin position="101"/>
        <end position="110"/>
    </location>
</feature>
<dbReference type="InParanoid" id="V5G084"/>